<dbReference type="EMBL" id="BNAH01000001">
    <property type="protein sequence ID" value="GHE78730.1"/>
    <property type="molecule type" value="Genomic_DNA"/>
</dbReference>
<comment type="caution">
    <text evidence="6">The sequence shown here is derived from an EMBL/GenBank/DDBJ whole genome shotgun (WGS) entry which is preliminary data.</text>
</comment>
<proteinExistence type="predicted"/>
<keyword evidence="3 5" id="KW-1133">Transmembrane helix</keyword>
<name>A0ABQ3IHX1_9GAMM</name>
<dbReference type="Pfam" id="PF13564">
    <property type="entry name" value="DoxX_2"/>
    <property type="match status" value="1"/>
</dbReference>
<keyword evidence="2 5" id="KW-0812">Transmembrane</keyword>
<sequence length="117" mass="12828">MKKMLLWVPLVLLGLVMILAGGAKLAGLPELHDSFAKMGLPEWFGYFIGLAELLAGIAMFVRKWTALAATGLIPVMIGSTYYHIAYEVPSAVPSVIFIGLAVYAIFIRKKDAIWYPV</sequence>
<feature type="transmembrane region" description="Helical" evidence="5">
    <location>
        <begin position="44"/>
        <end position="61"/>
    </location>
</feature>
<evidence type="ECO:0000256" key="4">
    <source>
        <dbReference type="ARBA" id="ARBA00023136"/>
    </source>
</evidence>
<gene>
    <name evidence="6" type="ORF">GCM10011501_03230</name>
</gene>
<reference evidence="7" key="1">
    <citation type="journal article" date="2019" name="Int. J. Syst. Evol. Microbiol.">
        <title>The Global Catalogue of Microorganisms (GCM) 10K type strain sequencing project: providing services to taxonomists for standard genome sequencing and annotation.</title>
        <authorList>
            <consortium name="The Broad Institute Genomics Platform"/>
            <consortium name="The Broad Institute Genome Sequencing Center for Infectious Disease"/>
            <person name="Wu L."/>
            <person name="Ma J."/>
        </authorList>
    </citation>
    <scope>NUCLEOTIDE SEQUENCE [LARGE SCALE GENOMIC DNA]</scope>
    <source>
        <strain evidence="7">CGMCC 1.15922</strain>
    </source>
</reference>
<evidence type="ECO:0000256" key="1">
    <source>
        <dbReference type="ARBA" id="ARBA00004141"/>
    </source>
</evidence>
<evidence type="ECO:0000313" key="7">
    <source>
        <dbReference type="Proteomes" id="UP000626370"/>
    </source>
</evidence>
<feature type="transmembrane region" description="Helical" evidence="5">
    <location>
        <begin position="90"/>
        <end position="107"/>
    </location>
</feature>
<evidence type="ECO:0000313" key="6">
    <source>
        <dbReference type="EMBL" id="GHE78730.1"/>
    </source>
</evidence>
<comment type="subcellular location">
    <subcellularLocation>
        <location evidence="1">Membrane</location>
        <topology evidence="1">Multi-pass membrane protein</topology>
    </subcellularLocation>
</comment>
<organism evidence="6 7">
    <name type="scientific">Thalassotalea profundi</name>
    <dbReference type="NCBI Taxonomy" id="2036687"/>
    <lineage>
        <taxon>Bacteria</taxon>
        <taxon>Pseudomonadati</taxon>
        <taxon>Pseudomonadota</taxon>
        <taxon>Gammaproteobacteria</taxon>
        <taxon>Alteromonadales</taxon>
        <taxon>Colwelliaceae</taxon>
        <taxon>Thalassotalea</taxon>
    </lineage>
</organism>
<keyword evidence="7" id="KW-1185">Reference proteome</keyword>
<feature type="transmembrane region" description="Helical" evidence="5">
    <location>
        <begin position="66"/>
        <end position="84"/>
    </location>
</feature>
<protein>
    <recommendedName>
        <fullName evidence="8">DoxX family protein</fullName>
    </recommendedName>
</protein>
<accession>A0ABQ3IHX1</accession>
<evidence type="ECO:0000256" key="2">
    <source>
        <dbReference type="ARBA" id="ARBA00022692"/>
    </source>
</evidence>
<evidence type="ECO:0000256" key="5">
    <source>
        <dbReference type="SAM" id="Phobius"/>
    </source>
</evidence>
<dbReference type="Proteomes" id="UP000626370">
    <property type="component" value="Unassembled WGS sequence"/>
</dbReference>
<evidence type="ECO:0000256" key="3">
    <source>
        <dbReference type="ARBA" id="ARBA00022989"/>
    </source>
</evidence>
<dbReference type="InterPro" id="IPR032808">
    <property type="entry name" value="DoxX"/>
</dbReference>
<keyword evidence="4 5" id="KW-0472">Membrane</keyword>
<evidence type="ECO:0008006" key="8">
    <source>
        <dbReference type="Google" id="ProtNLM"/>
    </source>
</evidence>